<protein>
    <submittedName>
        <fullName evidence="3">TRAP transporter solute receptor, DctP family</fullName>
    </submittedName>
</protein>
<dbReference type="GO" id="GO:0030288">
    <property type="term" value="C:outer membrane-bounded periplasmic space"/>
    <property type="evidence" value="ECO:0007669"/>
    <property type="project" value="InterPro"/>
</dbReference>
<evidence type="ECO:0000313" key="4">
    <source>
        <dbReference type="Proteomes" id="UP000005723"/>
    </source>
</evidence>
<dbReference type="GO" id="GO:0055085">
    <property type="term" value="P:transmembrane transport"/>
    <property type="evidence" value="ECO:0007669"/>
    <property type="project" value="InterPro"/>
</dbReference>
<keyword evidence="1 2" id="KW-0732">Signal</keyword>
<feature type="signal peptide" evidence="2">
    <location>
        <begin position="1"/>
        <end position="43"/>
    </location>
</feature>
<dbReference type="PANTHER" id="PTHR33376:SF2">
    <property type="entry name" value="DICARBOXYLATE-BINDING PERIPLASMIC PROTEIN"/>
    <property type="match status" value="1"/>
</dbReference>
<evidence type="ECO:0000256" key="2">
    <source>
        <dbReference type="SAM" id="SignalP"/>
    </source>
</evidence>
<dbReference type="AlphaFoldDB" id="D4E0U7"/>
<dbReference type="PIRSF" id="PIRSF006470">
    <property type="entry name" value="DctB"/>
    <property type="match status" value="1"/>
</dbReference>
<dbReference type="InterPro" id="IPR004682">
    <property type="entry name" value="TRAP_DctP"/>
</dbReference>
<organism evidence="3 4">
    <name type="scientific">Serratia odorifera DSM 4582</name>
    <dbReference type="NCBI Taxonomy" id="667129"/>
    <lineage>
        <taxon>Bacteria</taxon>
        <taxon>Pseudomonadati</taxon>
        <taxon>Pseudomonadota</taxon>
        <taxon>Gammaproteobacteria</taxon>
        <taxon>Enterobacterales</taxon>
        <taxon>Yersiniaceae</taxon>
        <taxon>Serratia</taxon>
    </lineage>
</organism>
<dbReference type="EMBL" id="ADBY01000032">
    <property type="protein sequence ID" value="EFE96550.1"/>
    <property type="molecule type" value="Genomic_DNA"/>
</dbReference>
<feature type="chain" id="PRO_5003055915" evidence="2">
    <location>
        <begin position="44"/>
        <end position="343"/>
    </location>
</feature>
<dbReference type="InterPro" id="IPR018389">
    <property type="entry name" value="DctP_fam"/>
</dbReference>
<reference evidence="3 4" key="1">
    <citation type="submission" date="2010-01" db="EMBL/GenBank/DDBJ databases">
        <authorList>
            <person name="Muzny D."/>
            <person name="Qin X."/>
            <person name="Deng J."/>
            <person name="Jiang H."/>
            <person name="Liu Y."/>
            <person name="Qu J."/>
            <person name="Song X.-Z."/>
            <person name="Zhang L."/>
            <person name="Thornton R."/>
            <person name="Coyle M."/>
            <person name="Francisco L."/>
            <person name="Jackson L."/>
            <person name="Javaid M."/>
            <person name="Korchina V."/>
            <person name="Kovar C."/>
            <person name="Mata R."/>
            <person name="Mathew T."/>
            <person name="Ngo R."/>
            <person name="Nguyen L."/>
            <person name="Nguyen N."/>
            <person name="Okwuonu G."/>
            <person name="Ongeri F."/>
            <person name="Pham C."/>
            <person name="Simmons D."/>
            <person name="Wilczek-Boney K."/>
            <person name="Hale W."/>
            <person name="Jakkamsetti A."/>
            <person name="Pham P."/>
            <person name="Ruth R."/>
            <person name="San Lucas F."/>
            <person name="Warren J."/>
            <person name="Zhang J."/>
            <person name="Zhao Z."/>
            <person name="Zhou C."/>
            <person name="Zhu D."/>
            <person name="Lee S."/>
            <person name="Bess C."/>
            <person name="Blankenburg K."/>
            <person name="Forbes L."/>
            <person name="Fu Q."/>
            <person name="Gubbala S."/>
            <person name="Hirani K."/>
            <person name="Jayaseelan J.C."/>
            <person name="Lara F."/>
            <person name="Munidasa M."/>
            <person name="Palculict T."/>
            <person name="Patil S."/>
            <person name="Pu L.-L."/>
            <person name="Saada N."/>
            <person name="Tang L."/>
            <person name="Weissenberger G."/>
            <person name="Zhu Y."/>
            <person name="Hemphill L."/>
            <person name="Shang Y."/>
            <person name="Youmans B."/>
            <person name="Ayvaz T."/>
            <person name="Ross M."/>
            <person name="Santibanez J."/>
            <person name="Aqrawi P."/>
            <person name="Gross S."/>
            <person name="Joshi V."/>
            <person name="Fowler G."/>
            <person name="Nazareth L."/>
            <person name="Reid J."/>
            <person name="Worley K."/>
            <person name="Petrosino J."/>
            <person name="Highlander S."/>
            <person name="Gibbs R."/>
        </authorList>
    </citation>
    <scope>NUCLEOTIDE SEQUENCE [LARGE SCALE GENOMIC DNA]</scope>
    <source>
        <strain evidence="3 4">DSM 4582</strain>
    </source>
</reference>
<dbReference type="Gene3D" id="3.40.190.170">
    <property type="entry name" value="Bacterial extracellular solute-binding protein, family 7"/>
    <property type="match status" value="1"/>
</dbReference>
<accession>D4E0U7</accession>
<name>D4E0U7_SEROD</name>
<dbReference type="HOGENOM" id="CLU_036176_4_0_6"/>
<dbReference type="Pfam" id="PF03480">
    <property type="entry name" value="DctP"/>
    <property type="match status" value="1"/>
</dbReference>
<dbReference type="GO" id="GO:0030246">
    <property type="term" value="F:carbohydrate binding"/>
    <property type="evidence" value="ECO:0007669"/>
    <property type="project" value="TreeGrafter"/>
</dbReference>
<keyword evidence="3" id="KW-0675">Receptor</keyword>
<gene>
    <name evidence="3" type="primary">dctP</name>
    <name evidence="3" type="ORF">HMPREF0758_1979</name>
</gene>
<dbReference type="NCBIfam" id="TIGR00787">
    <property type="entry name" value="dctP"/>
    <property type="match status" value="1"/>
</dbReference>
<dbReference type="CDD" id="cd13671">
    <property type="entry name" value="PBP2_TRAP_SBP_like_3"/>
    <property type="match status" value="1"/>
</dbReference>
<keyword evidence="4" id="KW-1185">Reference proteome</keyword>
<proteinExistence type="predicted"/>
<dbReference type="Proteomes" id="UP000005723">
    <property type="component" value="Unassembled WGS sequence"/>
</dbReference>
<dbReference type="STRING" id="667129.HMPREF0758_1979"/>
<evidence type="ECO:0000256" key="1">
    <source>
        <dbReference type="ARBA" id="ARBA00022729"/>
    </source>
</evidence>
<dbReference type="InterPro" id="IPR038404">
    <property type="entry name" value="TRAP_DctP_sf"/>
</dbReference>
<comment type="caution">
    <text evidence="3">The sequence shown here is derived from an EMBL/GenBank/DDBJ whole genome shotgun (WGS) entry which is preliminary data.</text>
</comment>
<dbReference type="NCBIfam" id="NF037995">
    <property type="entry name" value="TRAP_S1"/>
    <property type="match status" value="1"/>
</dbReference>
<evidence type="ECO:0000313" key="3">
    <source>
        <dbReference type="EMBL" id="EFE96550.1"/>
    </source>
</evidence>
<dbReference type="PANTHER" id="PTHR33376">
    <property type="match status" value="1"/>
</dbReference>
<sequence>MIKKQTVIVTAQHSGDYQMKLPHALSGLCLALSALLCSQSALAQQIKAADVHPEGYPNVVAVQHMGEKLKAATDGRLEMKTFPGGMLGDEKQMIEQAQIGAIDLIRVSMAPVAAILPEIDVFTLPYIFRNEDHLHKVLDGEIGKEIGDKITNNPASRLVFLGWMDSGTRNLITKQPVVKPEDLKGMKIRVQGSPIALATLKAMGANAVSMGVSEVFSGMQTGVIDGAENNPPTFIAHNYMPVAKNYTLSGHFIIPELFLYSKTKWDKLTPDDQKLILKLAKEAQDEQRTLWAAYNQQALEKMKAGGVQFHDIDRDYYYKATQPVRDQYGKSHQDLIDRINAVQ</sequence>